<keyword evidence="2" id="KW-0732">Signal</keyword>
<feature type="signal peptide" evidence="2">
    <location>
        <begin position="1"/>
        <end position="19"/>
    </location>
</feature>
<feature type="compositionally biased region" description="Basic and acidic residues" evidence="1">
    <location>
        <begin position="110"/>
        <end position="171"/>
    </location>
</feature>
<evidence type="ECO:0000256" key="2">
    <source>
        <dbReference type="SAM" id="SignalP"/>
    </source>
</evidence>
<organism evidence="3">
    <name type="scientific">Spongospora subterranea</name>
    <dbReference type="NCBI Taxonomy" id="70186"/>
    <lineage>
        <taxon>Eukaryota</taxon>
        <taxon>Sar</taxon>
        <taxon>Rhizaria</taxon>
        <taxon>Endomyxa</taxon>
        <taxon>Phytomyxea</taxon>
        <taxon>Plasmodiophorida</taxon>
        <taxon>Plasmodiophoridae</taxon>
        <taxon>Spongospora</taxon>
    </lineage>
</organism>
<protein>
    <submittedName>
        <fullName evidence="3">Uncharacterized protein</fullName>
    </submittedName>
</protein>
<name>A0A0H5QN52_9EUKA</name>
<feature type="chain" id="PRO_5005222732" evidence="2">
    <location>
        <begin position="20"/>
        <end position="171"/>
    </location>
</feature>
<reference evidence="3" key="1">
    <citation type="submission" date="2015-04" db="EMBL/GenBank/DDBJ databases">
        <title>The genome sequence of the plant pathogenic Rhizarian Plasmodiophora brassicae reveals insights in its biotrophic life cycle and the origin of chitin synthesis.</title>
        <authorList>
            <person name="Schwelm A."/>
            <person name="Fogelqvist J."/>
            <person name="Knaust A."/>
            <person name="Julke S."/>
            <person name="Lilja T."/>
            <person name="Dhandapani V."/>
            <person name="Bonilla-Rosso G."/>
            <person name="Karlsson M."/>
            <person name="Shevchenko A."/>
            <person name="Choi S.R."/>
            <person name="Kim H.G."/>
            <person name="Park J.Y."/>
            <person name="Lim Y.P."/>
            <person name="Ludwig-Muller J."/>
            <person name="Dixelius C."/>
        </authorList>
    </citation>
    <scope>NUCLEOTIDE SEQUENCE</scope>
    <source>
        <tissue evidence="3">Potato root galls</tissue>
    </source>
</reference>
<accession>A0A0H5QN52</accession>
<sequence>MLWWTSYLVVALTCQLCYAAKAPYEDLPSTYGKKPAYESKSEYGDPQYTDNVEQKYPQYANPKPKDSESDKPKYPAKDYEYVERSNFSTSKTKNDGNDDYGSTKVKPKDRRTAEDYKYDKDLDKEKDSKYGKQRKDYEYGKSKDSENGKPKDSEYDKPKDYEYGKRKDYEY</sequence>
<feature type="region of interest" description="Disordered" evidence="1">
    <location>
        <begin position="26"/>
        <end position="171"/>
    </location>
</feature>
<feature type="non-terminal residue" evidence="3">
    <location>
        <position position="171"/>
    </location>
</feature>
<dbReference type="EMBL" id="HACM01002349">
    <property type="protein sequence ID" value="CRZ02791.1"/>
    <property type="molecule type" value="Transcribed_RNA"/>
</dbReference>
<evidence type="ECO:0000256" key="1">
    <source>
        <dbReference type="SAM" id="MobiDB-lite"/>
    </source>
</evidence>
<proteinExistence type="predicted"/>
<dbReference type="AlphaFoldDB" id="A0A0H5QN52"/>
<feature type="compositionally biased region" description="Basic and acidic residues" evidence="1">
    <location>
        <begin position="63"/>
        <end position="83"/>
    </location>
</feature>
<evidence type="ECO:0000313" key="3">
    <source>
        <dbReference type="EMBL" id="CRZ02791.1"/>
    </source>
</evidence>